<dbReference type="RefSeq" id="WP_090385285.1">
    <property type="nucleotide sequence ID" value="NZ_FNLC01000005.1"/>
</dbReference>
<protein>
    <submittedName>
        <fullName evidence="5">Predicted DNA binding protein, contains HTH domain</fullName>
    </submittedName>
</protein>
<dbReference type="OrthoDB" id="27447at2157"/>
<evidence type="ECO:0000259" key="4">
    <source>
        <dbReference type="Pfam" id="PF24278"/>
    </source>
</evidence>
<sequence length="223" mass="24512">MKHVRLVLDAGGREDDIHPMYDVLANAAYVERATAMHWNFTGDELGIMHYVEGDVDSFRTALESIPEVRSYELTTAGDDAFYAYVRDATSEPLRELFETVTERPVVVVPPVEYREDGTVAFSVVGPPEELQAAIDRLPDPITAAVTEVGGMEATPGVLESLLTERQRAAIEAALERGYYEIPREAGHEVVADELGCAPSTAAEHLRKAEAKLLRSLLRRDGGD</sequence>
<dbReference type="InterPro" id="IPR007050">
    <property type="entry name" value="HTH_bacterioopsin"/>
</dbReference>
<organism evidence="5 6">
    <name type="scientific">Natronobacterium texcoconense</name>
    <dbReference type="NCBI Taxonomy" id="1095778"/>
    <lineage>
        <taxon>Archaea</taxon>
        <taxon>Methanobacteriati</taxon>
        <taxon>Methanobacteriota</taxon>
        <taxon>Stenosarchaea group</taxon>
        <taxon>Halobacteria</taxon>
        <taxon>Halobacteriales</taxon>
        <taxon>Natrialbaceae</taxon>
        <taxon>Natronobacterium</taxon>
    </lineage>
</organism>
<dbReference type="AlphaFoldDB" id="A0A1H1IT82"/>
<feature type="domain" description="HVO-0513-like N-terminal" evidence="4">
    <location>
        <begin position="18"/>
        <end position="149"/>
    </location>
</feature>
<dbReference type="STRING" id="1095778.SAMN04489842_3774"/>
<dbReference type="PANTHER" id="PTHR34236:SF1">
    <property type="entry name" value="DIMETHYL SULFOXIDE REDUCTASE TRANSCRIPTIONAL ACTIVATOR"/>
    <property type="match status" value="1"/>
</dbReference>
<keyword evidence="6" id="KW-1185">Reference proteome</keyword>
<dbReference type="InterPro" id="IPR056493">
    <property type="entry name" value="HVO_0513_N"/>
</dbReference>
<reference evidence="6" key="1">
    <citation type="submission" date="2016-10" db="EMBL/GenBank/DDBJ databases">
        <authorList>
            <person name="Varghese N."/>
            <person name="Submissions S."/>
        </authorList>
    </citation>
    <scope>NUCLEOTIDE SEQUENCE [LARGE SCALE GENOMIC DNA]</scope>
    <source>
        <strain evidence="6">DSM 24767</strain>
    </source>
</reference>
<keyword evidence="2" id="KW-0804">Transcription</keyword>
<dbReference type="Proteomes" id="UP000198848">
    <property type="component" value="Unassembled WGS sequence"/>
</dbReference>
<gene>
    <name evidence="5" type="ORF">SAMN04489842_3774</name>
</gene>
<accession>A0A1H1IT82</accession>
<evidence type="ECO:0000256" key="2">
    <source>
        <dbReference type="ARBA" id="ARBA00023163"/>
    </source>
</evidence>
<keyword evidence="1" id="KW-0805">Transcription regulation</keyword>
<evidence type="ECO:0000256" key="1">
    <source>
        <dbReference type="ARBA" id="ARBA00023015"/>
    </source>
</evidence>
<dbReference type="Pfam" id="PF24278">
    <property type="entry name" value="HVO_0513_N"/>
    <property type="match status" value="1"/>
</dbReference>
<dbReference type="Pfam" id="PF04967">
    <property type="entry name" value="HTH_10"/>
    <property type="match status" value="1"/>
</dbReference>
<dbReference type="PANTHER" id="PTHR34236">
    <property type="entry name" value="DIMETHYL SULFOXIDE REDUCTASE TRANSCRIPTIONAL ACTIVATOR"/>
    <property type="match status" value="1"/>
</dbReference>
<dbReference type="EMBL" id="FNLC01000005">
    <property type="protein sequence ID" value="SDR40498.1"/>
    <property type="molecule type" value="Genomic_DNA"/>
</dbReference>
<evidence type="ECO:0000313" key="6">
    <source>
        <dbReference type="Proteomes" id="UP000198848"/>
    </source>
</evidence>
<evidence type="ECO:0000259" key="3">
    <source>
        <dbReference type="Pfam" id="PF04967"/>
    </source>
</evidence>
<proteinExistence type="predicted"/>
<evidence type="ECO:0000313" key="5">
    <source>
        <dbReference type="EMBL" id="SDR40498.1"/>
    </source>
</evidence>
<name>A0A1H1IT82_NATTX</name>
<feature type="domain" description="HTH bat-type" evidence="3">
    <location>
        <begin position="162"/>
        <end position="213"/>
    </location>
</feature>